<dbReference type="InterPro" id="IPR023210">
    <property type="entry name" value="NADP_OxRdtase_dom"/>
</dbReference>
<comment type="similarity">
    <text evidence="2">Belongs to the aldo/keto reductase family. Aldo/keto reductase 2 subfamily.</text>
</comment>
<sequence>MSQSEAPYLPPRPTAPTPLGQYRLLSPLASIRVSPIQLGAMSVGTEWSKGMGDMNRESSFRLLDAYFEAGGNFVDTACNYQDGTSEGLLGEWMELRGNRDQMVIATKYSSPWKGNDASIAQKVHYTGNGTKSLHLAVNGSLKKLRTDYIDILYCHWYDWETSVEELMNSLHHLVLSGKVLHLGISDAHAWIVAQANQYAKDHGKTPFCIYQGQWNLGKRSFEREIIPMARELGQSPPVNSHPLRYSS</sequence>
<dbReference type="Proteomes" id="UP000298061">
    <property type="component" value="Unassembled WGS sequence"/>
</dbReference>
<protein>
    <recommendedName>
        <fullName evidence="3">NADP-dependent oxidoreductase domain-containing protein</fullName>
    </recommendedName>
</protein>
<evidence type="ECO:0000256" key="2">
    <source>
        <dbReference type="ARBA" id="ARBA00038157"/>
    </source>
</evidence>
<reference evidence="4 5" key="1">
    <citation type="submission" date="2019-02" db="EMBL/GenBank/DDBJ databases">
        <title>Genome sequencing of the rare red list fungi Hericium alpestre (H. flagellum).</title>
        <authorList>
            <person name="Buettner E."/>
            <person name="Kellner H."/>
        </authorList>
    </citation>
    <scope>NUCLEOTIDE SEQUENCE [LARGE SCALE GENOMIC DNA]</scope>
    <source>
        <strain evidence="4 5">DSM 108284</strain>
    </source>
</reference>
<dbReference type="SUPFAM" id="SSF51430">
    <property type="entry name" value="NAD(P)-linked oxidoreductase"/>
    <property type="match status" value="1"/>
</dbReference>
<gene>
    <name evidence="4" type="ORF">EWM64_g3775</name>
</gene>
<keyword evidence="5" id="KW-1185">Reference proteome</keyword>
<dbReference type="PANTHER" id="PTHR43364:SF7">
    <property type="entry name" value="NADP-DEPENDENT OXIDOREDUCTASE DOMAIN-CONTAINING PROTEIN-RELATED"/>
    <property type="match status" value="1"/>
</dbReference>
<evidence type="ECO:0000313" key="4">
    <source>
        <dbReference type="EMBL" id="TFY80235.1"/>
    </source>
</evidence>
<accession>A0A4Z0A0I3</accession>
<evidence type="ECO:0000259" key="3">
    <source>
        <dbReference type="Pfam" id="PF00248"/>
    </source>
</evidence>
<evidence type="ECO:0000256" key="1">
    <source>
        <dbReference type="ARBA" id="ARBA00022857"/>
    </source>
</evidence>
<keyword evidence="1" id="KW-0521">NADP</keyword>
<organism evidence="4 5">
    <name type="scientific">Hericium alpestre</name>
    <dbReference type="NCBI Taxonomy" id="135208"/>
    <lineage>
        <taxon>Eukaryota</taxon>
        <taxon>Fungi</taxon>
        <taxon>Dikarya</taxon>
        <taxon>Basidiomycota</taxon>
        <taxon>Agaricomycotina</taxon>
        <taxon>Agaricomycetes</taxon>
        <taxon>Russulales</taxon>
        <taxon>Hericiaceae</taxon>
        <taxon>Hericium</taxon>
    </lineage>
</organism>
<dbReference type="Gene3D" id="3.20.20.100">
    <property type="entry name" value="NADP-dependent oxidoreductase domain"/>
    <property type="match status" value="1"/>
</dbReference>
<dbReference type="STRING" id="135208.A0A4Z0A0I3"/>
<dbReference type="InterPro" id="IPR050523">
    <property type="entry name" value="AKR_Detox_Biosynth"/>
</dbReference>
<dbReference type="EMBL" id="SFCI01000369">
    <property type="protein sequence ID" value="TFY80235.1"/>
    <property type="molecule type" value="Genomic_DNA"/>
</dbReference>
<proteinExistence type="inferred from homology"/>
<evidence type="ECO:0000313" key="5">
    <source>
        <dbReference type="Proteomes" id="UP000298061"/>
    </source>
</evidence>
<dbReference type="InterPro" id="IPR036812">
    <property type="entry name" value="NAD(P)_OxRdtase_dom_sf"/>
</dbReference>
<dbReference type="Pfam" id="PF00248">
    <property type="entry name" value="Aldo_ket_red"/>
    <property type="match status" value="1"/>
</dbReference>
<feature type="domain" description="NADP-dependent oxidoreductase" evidence="3">
    <location>
        <begin position="35"/>
        <end position="233"/>
    </location>
</feature>
<dbReference type="AlphaFoldDB" id="A0A4Z0A0I3"/>
<comment type="caution">
    <text evidence="4">The sequence shown here is derived from an EMBL/GenBank/DDBJ whole genome shotgun (WGS) entry which is preliminary data.</text>
</comment>
<name>A0A4Z0A0I3_9AGAM</name>
<dbReference type="PANTHER" id="PTHR43364">
    <property type="entry name" value="NADH-SPECIFIC METHYLGLYOXAL REDUCTASE-RELATED"/>
    <property type="match status" value="1"/>
</dbReference>
<dbReference type="OrthoDB" id="48988at2759"/>